<proteinExistence type="predicted"/>
<dbReference type="Gene3D" id="1.10.10.10">
    <property type="entry name" value="Winged helix-like DNA-binding domain superfamily/Winged helix DNA-binding domain"/>
    <property type="match status" value="1"/>
</dbReference>
<dbReference type="InterPro" id="IPR000792">
    <property type="entry name" value="Tscrpt_reg_LuxR_C"/>
</dbReference>
<accession>A0A4U1C5H9</accession>
<dbReference type="OrthoDB" id="965844at2"/>
<evidence type="ECO:0000259" key="4">
    <source>
        <dbReference type="PROSITE" id="PS50043"/>
    </source>
</evidence>
<dbReference type="Gene3D" id="3.30.450.20">
    <property type="entry name" value="PAS domain"/>
    <property type="match status" value="1"/>
</dbReference>
<dbReference type="RefSeq" id="WP_136876319.1">
    <property type="nucleotide sequence ID" value="NZ_SWBO01000004.1"/>
</dbReference>
<reference evidence="5 6" key="1">
    <citation type="submission" date="2019-04" db="EMBL/GenBank/DDBJ databases">
        <title>Pedobacter sp. AR-2-6 sp. nov., isolated from Arctic soil.</title>
        <authorList>
            <person name="Dahal R.H."/>
            <person name="Kim D.-U."/>
        </authorList>
    </citation>
    <scope>NUCLEOTIDE SEQUENCE [LARGE SCALE GENOMIC DNA]</scope>
    <source>
        <strain evidence="5 6">AR-2-6</strain>
    </source>
</reference>
<dbReference type="SMART" id="SM00421">
    <property type="entry name" value="HTH_LUXR"/>
    <property type="match status" value="1"/>
</dbReference>
<evidence type="ECO:0000256" key="3">
    <source>
        <dbReference type="ARBA" id="ARBA00023163"/>
    </source>
</evidence>
<dbReference type="InterPro" id="IPR036388">
    <property type="entry name" value="WH-like_DNA-bd_sf"/>
</dbReference>
<gene>
    <name evidence="5" type="ORF">FA045_08015</name>
</gene>
<feature type="domain" description="HTH luxR-type" evidence="4">
    <location>
        <begin position="197"/>
        <end position="262"/>
    </location>
</feature>
<dbReference type="CDD" id="cd06170">
    <property type="entry name" value="LuxR_C_like"/>
    <property type="match status" value="1"/>
</dbReference>
<dbReference type="InterPro" id="IPR016032">
    <property type="entry name" value="Sig_transdc_resp-reg_C-effctor"/>
</dbReference>
<dbReference type="AlphaFoldDB" id="A0A4U1C5H9"/>
<sequence length="264" mass="30631">MRNLKPLTTEQFEKNAKSDKELGLVNYEAFFETQIKEAHNFALGPYYWFIGDNANMLITVASKNIGELTPYSKTDWENKSPLFFAENIHPDDNLYVFSAIQYAMDRILELPANQQANIRINIYARMLNAQKVFRWVLIQMPGLYVNHTNLTTCGLMMITDLTHFNFNGRPILMTLVNVIDGKTEYYNLTMGQELKLKNVALPQITKRERQLLNLMLRGLNSPQIAKELNISYSTVENHKRNLRKKTSTKTSVELVHYMMNNNLL</sequence>
<keyword evidence="1" id="KW-0805">Transcription regulation</keyword>
<dbReference type="Pfam" id="PF00196">
    <property type="entry name" value="GerE"/>
    <property type="match status" value="1"/>
</dbReference>
<dbReference type="PROSITE" id="PS50043">
    <property type="entry name" value="HTH_LUXR_2"/>
    <property type="match status" value="1"/>
</dbReference>
<protein>
    <submittedName>
        <fullName evidence="5">LuxR family transcriptional regulator</fullName>
    </submittedName>
</protein>
<keyword evidence="6" id="KW-1185">Reference proteome</keyword>
<dbReference type="PANTHER" id="PTHR44688">
    <property type="entry name" value="DNA-BINDING TRANSCRIPTIONAL ACTIVATOR DEVR_DOSR"/>
    <property type="match status" value="1"/>
</dbReference>
<evidence type="ECO:0000313" key="5">
    <source>
        <dbReference type="EMBL" id="TKC01182.1"/>
    </source>
</evidence>
<keyword evidence="3" id="KW-0804">Transcription</keyword>
<keyword evidence="2" id="KW-0238">DNA-binding</keyword>
<organism evidence="5 6">
    <name type="scientific">Pedobacter cryotolerans</name>
    <dbReference type="NCBI Taxonomy" id="2571270"/>
    <lineage>
        <taxon>Bacteria</taxon>
        <taxon>Pseudomonadati</taxon>
        <taxon>Bacteroidota</taxon>
        <taxon>Sphingobacteriia</taxon>
        <taxon>Sphingobacteriales</taxon>
        <taxon>Sphingobacteriaceae</taxon>
        <taxon>Pedobacter</taxon>
    </lineage>
</organism>
<dbReference type="PANTHER" id="PTHR44688:SF16">
    <property type="entry name" value="DNA-BINDING TRANSCRIPTIONAL ACTIVATOR DEVR_DOSR"/>
    <property type="match status" value="1"/>
</dbReference>
<evidence type="ECO:0000256" key="1">
    <source>
        <dbReference type="ARBA" id="ARBA00023015"/>
    </source>
</evidence>
<dbReference type="SUPFAM" id="SSF46894">
    <property type="entry name" value="C-terminal effector domain of the bipartite response regulators"/>
    <property type="match status" value="1"/>
</dbReference>
<comment type="caution">
    <text evidence="5">The sequence shown here is derived from an EMBL/GenBank/DDBJ whole genome shotgun (WGS) entry which is preliminary data.</text>
</comment>
<dbReference type="Proteomes" id="UP000310477">
    <property type="component" value="Unassembled WGS sequence"/>
</dbReference>
<evidence type="ECO:0000256" key="2">
    <source>
        <dbReference type="ARBA" id="ARBA00023125"/>
    </source>
</evidence>
<dbReference type="EMBL" id="SWBO01000004">
    <property type="protein sequence ID" value="TKC01182.1"/>
    <property type="molecule type" value="Genomic_DNA"/>
</dbReference>
<dbReference type="GO" id="GO:0006355">
    <property type="term" value="P:regulation of DNA-templated transcription"/>
    <property type="evidence" value="ECO:0007669"/>
    <property type="project" value="InterPro"/>
</dbReference>
<name>A0A4U1C5H9_9SPHI</name>
<dbReference type="PRINTS" id="PR00038">
    <property type="entry name" value="HTHLUXR"/>
</dbReference>
<dbReference type="PROSITE" id="PS00622">
    <property type="entry name" value="HTH_LUXR_1"/>
    <property type="match status" value="1"/>
</dbReference>
<evidence type="ECO:0000313" key="6">
    <source>
        <dbReference type="Proteomes" id="UP000310477"/>
    </source>
</evidence>
<dbReference type="GO" id="GO:0003677">
    <property type="term" value="F:DNA binding"/>
    <property type="evidence" value="ECO:0007669"/>
    <property type="project" value="UniProtKB-KW"/>
</dbReference>